<dbReference type="PANTHER" id="PTHR11562">
    <property type="entry name" value="CATION EFFLUX PROTEIN/ ZINC TRANSPORTER"/>
    <property type="match status" value="1"/>
</dbReference>
<evidence type="ECO:0000256" key="6">
    <source>
        <dbReference type="ARBA" id="ARBA00022989"/>
    </source>
</evidence>
<feature type="transmembrane region" description="Helical" evidence="10">
    <location>
        <begin position="32"/>
        <end position="52"/>
    </location>
</feature>
<keyword evidence="5" id="KW-0862">Zinc</keyword>
<dbReference type="Gene3D" id="1.20.1510.10">
    <property type="entry name" value="Cation efflux protein transmembrane domain"/>
    <property type="match status" value="1"/>
</dbReference>
<feature type="domain" description="Cation efflux protein cytoplasmic" evidence="12">
    <location>
        <begin position="229"/>
        <end position="300"/>
    </location>
</feature>
<evidence type="ECO:0000256" key="2">
    <source>
        <dbReference type="ARBA" id="ARBA00008873"/>
    </source>
</evidence>
<evidence type="ECO:0000256" key="10">
    <source>
        <dbReference type="SAM" id="Phobius"/>
    </source>
</evidence>
<reference evidence="14" key="1">
    <citation type="journal article" date="2019" name="Int. J. Syst. Evol. Microbiol.">
        <title>The Global Catalogue of Microorganisms (GCM) 10K type strain sequencing project: providing services to taxonomists for standard genome sequencing and annotation.</title>
        <authorList>
            <consortium name="The Broad Institute Genomics Platform"/>
            <consortium name="The Broad Institute Genome Sequencing Center for Infectious Disease"/>
            <person name="Wu L."/>
            <person name="Ma J."/>
        </authorList>
    </citation>
    <scope>NUCLEOTIDE SEQUENCE [LARGE SCALE GENOMIC DNA]</scope>
    <source>
        <strain evidence="14">KCTC 52165</strain>
    </source>
</reference>
<evidence type="ECO:0000256" key="9">
    <source>
        <dbReference type="SAM" id="MobiDB-lite"/>
    </source>
</evidence>
<dbReference type="Pfam" id="PF01545">
    <property type="entry name" value="Cation_efflux"/>
    <property type="match status" value="1"/>
</dbReference>
<dbReference type="SUPFAM" id="SSF160240">
    <property type="entry name" value="Cation efflux protein cytoplasmic domain-like"/>
    <property type="match status" value="1"/>
</dbReference>
<evidence type="ECO:0000256" key="3">
    <source>
        <dbReference type="ARBA" id="ARBA00022448"/>
    </source>
</evidence>
<protein>
    <submittedName>
        <fullName evidence="13">Cation diffusion facilitator family transporter</fullName>
    </submittedName>
</protein>
<dbReference type="InterPro" id="IPR002524">
    <property type="entry name" value="Cation_efflux"/>
</dbReference>
<dbReference type="InterPro" id="IPR036837">
    <property type="entry name" value="Cation_efflux_CTD_sf"/>
</dbReference>
<feature type="region of interest" description="Disordered" evidence="9">
    <location>
        <begin position="303"/>
        <end position="343"/>
    </location>
</feature>
<feature type="compositionally biased region" description="Basic and acidic residues" evidence="9">
    <location>
        <begin position="303"/>
        <end position="335"/>
    </location>
</feature>
<evidence type="ECO:0000256" key="7">
    <source>
        <dbReference type="ARBA" id="ARBA00023065"/>
    </source>
</evidence>
<keyword evidence="6 10" id="KW-1133">Transmembrane helix</keyword>
<evidence type="ECO:0000256" key="5">
    <source>
        <dbReference type="ARBA" id="ARBA00022906"/>
    </source>
</evidence>
<keyword evidence="3" id="KW-0813">Transport</keyword>
<feature type="transmembrane region" description="Helical" evidence="10">
    <location>
        <begin position="58"/>
        <end position="79"/>
    </location>
</feature>
<comment type="caution">
    <text evidence="13">The sequence shown here is derived from an EMBL/GenBank/DDBJ whole genome shotgun (WGS) entry which is preliminary data.</text>
</comment>
<dbReference type="NCBIfam" id="TIGR01297">
    <property type="entry name" value="CDF"/>
    <property type="match status" value="1"/>
</dbReference>
<feature type="compositionally biased region" description="Basic and acidic residues" evidence="9">
    <location>
        <begin position="1"/>
        <end position="17"/>
    </location>
</feature>
<evidence type="ECO:0000313" key="14">
    <source>
        <dbReference type="Proteomes" id="UP001595583"/>
    </source>
</evidence>
<organism evidence="13 14">
    <name type="scientific">Aquamicrobium soli</name>
    <dbReference type="NCBI Taxonomy" id="1811518"/>
    <lineage>
        <taxon>Bacteria</taxon>
        <taxon>Pseudomonadati</taxon>
        <taxon>Pseudomonadota</taxon>
        <taxon>Alphaproteobacteria</taxon>
        <taxon>Hyphomicrobiales</taxon>
        <taxon>Phyllobacteriaceae</taxon>
        <taxon>Aquamicrobium</taxon>
    </lineage>
</organism>
<name>A0ABV7K7E7_9HYPH</name>
<dbReference type="InterPro" id="IPR027470">
    <property type="entry name" value="Cation_efflux_CTD"/>
</dbReference>
<dbReference type="SUPFAM" id="SSF161111">
    <property type="entry name" value="Cation efflux protein transmembrane domain-like"/>
    <property type="match status" value="1"/>
</dbReference>
<evidence type="ECO:0000256" key="1">
    <source>
        <dbReference type="ARBA" id="ARBA00004141"/>
    </source>
</evidence>
<accession>A0ABV7K7E7</accession>
<keyword evidence="5" id="KW-0864">Zinc transport</keyword>
<keyword evidence="14" id="KW-1185">Reference proteome</keyword>
<feature type="transmembrane region" description="Helical" evidence="10">
    <location>
        <begin position="166"/>
        <end position="192"/>
    </location>
</feature>
<feature type="region of interest" description="Disordered" evidence="9">
    <location>
        <begin position="1"/>
        <end position="23"/>
    </location>
</feature>
<keyword evidence="8 10" id="KW-0472">Membrane</keyword>
<gene>
    <name evidence="13" type="ORF">ACFOHJ_03840</name>
</gene>
<feature type="domain" description="Cation efflux protein transmembrane" evidence="11">
    <location>
        <begin position="32"/>
        <end position="223"/>
    </location>
</feature>
<comment type="subcellular location">
    <subcellularLocation>
        <location evidence="1">Membrane</location>
        <topology evidence="1">Multi-pass membrane protein</topology>
    </subcellularLocation>
</comment>
<keyword evidence="7" id="KW-0406">Ion transport</keyword>
<evidence type="ECO:0000259" key="12">
    <source>
        <dbReference type="Pfam" id="PF16916"/>
    </source>
</evidence>
<evidence type="ECO:0000259" key="11">
    <source>
        <dbReference type="Pfam" id="PF01545"/>
    </source>
</evidence>
<sequence>MTHAHDHGAAGHSHDHGAGGAHVHAGTDKKRVLLAACLTGGFMVAEAVGGWLTGSLALLADAGHMLTDSVALALAWYAFHLGDKPATGRHTYGFSRVKTLVAYTNGLAIFVVALWICYEAWQRFEAPAPVLGGPMLVVAGLGLLVNVVGFLILHGGDRENLNMRGALLHVLGDLLGSVAAIAAAIVIIYTGWTPIDPILSVLVAVLILTSAWRLMREAAHVLLEGVPPSIDRDSVAADLVRNVPGLREVHHMHVWSLDGSSTMATLHACLAEGTDPYDAVLAVKQRLTAEHGIDHATVEPEFGRCADGHSDHDLHHGNGHGHGHDHGHEHGHEKGGQPSRHYH</sequence>
<dbReference type="EMBL" id="JBHRTK010000003">
    <property type="protein sequence ID" value="MFC3205333.1"/>
    <property type="molecule type" value="Genomic_DNA"/>
</dbReference>
<evidence type="ECO:0000313" key="13">
    <source>
        <dbReference type="EMBL" id="MFC3205333.1"/>
    </source>
</evidence>
<dbReference type="InterPro" id="IPR027469">
    <property type="entry name" value="Cation_efflux_TMD_sf"/>
</dbReference>
<dbReference type="InterPro" id="IPR050681">
    <property type="entry name" value="CDF/SLC30A"/>
</dbReference>
<feature type="transmembrane region" description="Helical" evidence="10">
    <location>
        <begin position="100"/>
        <end position="121"/>
    </location>
</feature>
<evidence type="ECO:0000256" key="4">
    <source>
        <dbReference type="ARBA" id="ARBA00022692"/>
    </source>
</evidence>
<dbReference type="RefSeq" id="WP_378218704.1">
    <property type="nucleotide sequence ID" value="NZ_JBHRTK010000003.1"/>
</dbReference>
<proteinExistence type="inferred from homology"/>
<dbReference type="PANTHER" id="PTHR11562:SF17">
    <property type="entry name" value="RE54080P-RELATED"/>
    <property type="match status" value="1"/>
</dbReference>
<dbReference type="InterPro" id="IPR058533">
    <property type="entry name" value="Cation_efflux_TM"/>
</dbReference>
<dbReference type="Proteomes" id="UP001595583">
    <property type="component" value="Unassembled WGS sequence"/>
</dbReference>
<feature type="transmembrane region" description="Helical" evidence="10">
    <location>
        <begin position="133"/>
        <end position="154"/>
    </location>
</feature>
<evidence type="ECO:0000256" key="8">
    <source>
        <dbReference type="ARBA" id="ARBA00023136"/>
    </source>
</evidence>
<dbReference type="Pfam" id="PF16916">
    <property type="entry name" value="ZT_dimer"/>
    <property type="match status" value="1"/>
</dbReference>
<comment type="similarity">
    <text evidence="2">Belongs to the cation diffusion facilitator (CDF) transporter (TC 2.A.4) family. SLC30A subfamily.</text>
</comment>
<feature type="transmembrane region" description="Helical" evidence="10">
    <location>
        <begin position="198"/>
        <end position="215"/>
    </location>
</feature>
<keyword evidence="4 10" id="KW-0812">Transmembrane</keyword>